<reference evidence="3" key="1">
    <citation type="journal article" date="2019" name="Int. J. Syst. Evol. Microbiol.">
        <title>The Global Catalogue of Microorganisms (GCM) 10K type strain sequencing project: providing services to taxonomists for standard genome sequencing and annotation.</title>
        <authorList>
            <consortium name="The Broad Institute Genomics Platform"/>
            <consortium name="The Broad Institute Genome Sequencing Center for Infectious Disease"/>
            <person name="Wu L."/>
            <person name="Ma J."/>
        </authorList>
    </citation>
    <scope>NUCLEOTIDE SEQUENCE [LARGE SCALE GENOMIC DNA]</scope>
    <source>
        <strain evidence="3">JCM 17986</strain>
    </source>
</reference>
<feature type="domain" description="DUF397" evidence="1">
    <location>
        <begin position="5"/>
        <end position="56"/>
    </location>
</feature>
<comment type="caution">
    <text evidence="2">The sequence shown here is derived from an EMBL/GenBank/DDBJ whole genome shotgun (WGS) entry which is preliminary data.</text>
</comment>
<accession>A0ABP9HKS4</accession>
<evidence type="ECO:0000313" key="3">
    <source>
        <dbReference type="Proteomes" id="UP001500466"/>
    </source>
</evidence>
<name>A0ABP9HKS4_9ACTN</name>
<dbReference type="Pfam" id="PF04149">
    <property type="entry name" value="DUF397"/>
    <property type="match status" value="1"/>
</dbReference>
<gene>
    <name evidence="2" type="ORF">GCM10023205_44240</name>
</gene>
<evidence type="ECO:0000313" key="2">
    <source>
        <dbReference type="EMBL" id="GAA4973037.1"/>
    </source>
</evidence>
<dbReference type="InterPro" id="IPR007278">
    <property type="entry name" value="DUF397"/>
</dbReference>
<dbReference type="RefSeq" id="WP_345677340.1">
    <property type="nucleotide sequence ID" value="NZ_BAABHS010000015.1"/>
</dbReference>
<organism evidence="2 3">
    <name type="scientific">Yinghuangia aomiensis</name>
    <dbReference type="NCBI Taxonomy" id="676205"/>
    <lineage>
        <taxon>Bacteria</taxon>
        <taxon>Bacillati</taxon>
        <taxon>Actinomycetota</taxon>
        <taxon>Actinomycetes</taxon>
        <taxon>Kitasatosporales</taxon>
        <taxon>Streptomycetaceae</taxon>
        <taxon>Yinghuangia</taxon>
    </lineage>
</organism>
<proteinExistence type="predicted"/>
<protein>
    <recommendedName>
        <fullName evidence="1">DUF397 domain-containing protein</fullName>
    </recommendedName>
</protein>
<evidence type="ECO:0000259" key="1">
    <source>
        <dbReference type="Pfam" id="PF04149"/>
    </source>
</evidence>
<dbReference type="EMBL" id="BAABHS010000015">
    <property type="protein sequence ID" value="GAA4973037.1"/>
    <property type="molecule type" value="Genomic_DNA"/>
</dbReference>
<keyword evidence="3" id="KW-1185">Reference proteome</keyword>
<sequence length="63" mass="6590">MNGELAWRKSSHSDNQGGECVEVATVPGLILLRDSKITAGPRLAIGAGSWNALLSATARELKA</sequence>
<dbReference type="Proteomes" id="UP001500466">
    <property type="component" value="Unassembled WGS sequence"/>
</dbReference>